<feature type="region of interest" description="Disordered" evidence="1">
    <location>
        <begin position="29"/>
        <end position="49"/>
    </location>
</feature>
<protein>
    <submittedName>
        <fullName evidence="2">Uncharacterized protein</fullName>
    </submittedName>
</protein>
<evidence type="ECO:0000256" key="1">
    <source>
        <dbReference type="SAM" id="MobiDB-lite"/>
    </source>
</evidence>
<organism evidence="2 3">
    <name type="scientific">Setomelanomma holmii</name>
    <dbReference type="NCBI Taxonomy" id="210430"/>
    <lineage>
        <taxon>Eukaryota</taxon>
        <taxon>Fungi</taxon>
        <taxon>Dikarya</taxon>
        <taxon>Ascomycota</taxon>
        <taxon>Pezizomycotina</taxon>
        <taxon>Dothideomycetes</taxon>
        <taxon>Pleosporomycetidae</taxon>
        <taxon>Pleosporales</taxon>
        <taxon>Pleosporineae</taxon>
        <taxon>Phaeosphaeriaceae</taxon>
        <taxon>Setomelanomma</taxon>
    </lineage>
</organism>
<evidence type="ECO:0000313" key="2">
    <source>
        <dbReference type="EMBL" id="KAF2029696.1"/>
    </source>
</evidence>
<dbReference type="Proteomes" id="UP000799777">
    <property type="component" value="Unassembled WGS sequence"/>
</dbReference>
<reference evidence="2" key="1">
    <citation type="journal article" date="2020" name="Stud. Mycol.">
        <title>101 Dothideomycetes genomes: a test case for predicting lifestyles and emergence of pathogens.</title>
        <authorList>
            <person name="Haridas S."/>
            <person name="Albert R."/>
            <person name="Binder M."/>
            <person name="Bloem J."/>
            <person name="Labutti K."/>
            <person name="Salamov A."/>
            <person name="Andreopoulos B."/>
            <person name="Baker S."/>
            <person name="Barry K."/>
            <person name="Bills G."/>
            <person name="Bluhm B."/>
            <person name="Cannon C."/>
            <person name="Castanera R."/>
            <person name="Culley D."/>
            <person name="Daum C."/>
            <person name="Ezra D."/>
            <person name="Gonzalez J."/>
            <person name="Henrissat B."/>
            <person name="Kuo A."/>
            <person name="Liang C."/>
            <person name="Lipzen A."/>
            <person name="Lutzoni F."/>
            <person name="Magnuson J."/>
            <person name="Mondo S."/>
            <person name="Nolan M."/>
            <person name="Ohm R."/>
            <person name="Pangilinan J."/>
            <person name="Park H.-J."/>
            <person name="Ramirez L."/>
            <person name="Alfaro M."/>
            <person name="Sun H."/>
            <person name="Tritt A."/>
            <person name="Yoshinaga Y."/>
            <person name="Zwiers L.-H."/>
            <person name="Turgeon B."/>
            <person name="Goodwin S."/>
            <person name="Spatafora J."/>
            <person name="Crous P."/>
            <person name="Grigoriev I."/>
        </authorList>
    </citation>
    <scope>NUCLEOTIDE SEQUENCE</scope>
    <source>
        <strain evidence="2">CBS 110217</strain>
    </source>
</reference>
<feature type="compositionally biased region" description="Basic and acidic residues" evidence="1">
    <location>
        <begin position="36"/>
        <end position="49"/>
    </location>
</feature>
<comment type="caution">
    <text evidence="2">The sequence shown here is derived from an EMBL/GenBank/DDBJ whole genome shotgun (WGS) entry which is preliminary data.</text>
</comment>
<dbReference type="EMBL" id="ML978198">
    <property type="protein sequence ID" value="KAF2029696.1"/>
    <property type="molecule type" value="Genomic_DNA"/>
</dbReference>
<evidence type="ECO:0000313" key="3">
    <source>
        <dbReference type="Proteomes" id="UP000799777"/>
    </source>
</evidence>
<gene>
    <name evidence="2" type="ORF">EK21DRAFT_112739</name>
</gene>
<name>A0A9P4H7K3_9PLEO</name>
<keyword evidence="3" id="KW-1185">Reference proteome</keyword>
<accession>A0A9P4H7K3</accession>
<sequence length="156" mass="17145">MNHESMSVCERIPEIDELASTSVLCSATRQQRASPIKRERENGDADQTRTPKRAALGTIYSNVIRPAQKPSISAKRIVSAEVTELKAQVAALTTENAKLKDDMAMQGHAYRGLQLLLDETREELADVGCGSTGQTNASDLRAGMIKIQELLKEHRL</sequence>
<dbReference type="AlphaFoldDB" id="A0A9P4H7K3"/>
<proteinExistence type="predicted"/>